<dbReference type="PROSITE" id="PS50113">
    <property type="entry name" value="PAC"/>
    <property type="match status" value="1"/>
</dbReference>
<dbReference type="InterPro" id="IPR000014">
    <property type="entry name" value="PAS"/>
</dbReference>
<dbReference type="GO" id="GO:0071111">
    <property type="term" value="F:cyclic-guanylate-specific phosphodiesterase activity"/>
    <property type="evidence" value="ECO:0007669"/>
    <property type="project" value="UniProtKB-EC"/>
</dbReference>
<dbReference type="CDD" id="cd01948">
    <property type="entry name" value="EAL"/>
    <property type="match status" value="1"/>
</dbReference>
<dbReference type="Proteomes" id="UP000183656">
    <property type="component" value="Unassembled WGS sequence"/>
</dbReference>
<keyword evidence="2" id="KW-0472">Membrane</keyword>
<dbReference type="GO" id="GO:0071732">
    <property type="term" value="P:cellular response to nitric oxide"/>
    <property type="evidence" value="ECO:0007669"/>
    <property type="project" value="UniProtKB-ARBA"/>
</dbReference>
<dbReference type="Pfam" id="PF00563">
    <property type="entry name" value="EAL"/>
    <property type="match status" value="1"/>
</dbReference>
<sequence>MAFMHRVSGWLGRLSVGRKLMLIYLLDLTAVIYVSGILIHEKYLAIDFARKEMVGTEYVEVVRDGLLQGFLPQGTAATMPPLLGRLEAVRTEHDAALHSAPMSAPFQATLAALGDSLAQGGARHQLLREGRELLTTVGNQSNLILDPDLDSYYVMSLMILRYPELLQVLHDTQQFLHSGAHVQGPGGPAQLLTLAGRMDAALQGIESDHGQAFIAGNAALRDALRVPREALRVNVTELLNRLHAIAAGGVPTDLAAVEASSQQSLVALRDAWNMATVQMRRLLENRVDLQFHRMWLHMGTAVLLLGCILSLVTLVARQIAKPLQHLARVADEVRRSGDHRLRAHWSSRDEIGRLVTAFNEMLAQLDRERLQQQELAASARAAQAQRELVEALPIPMVVTSIPEHEVLHANTPARPWLNGVERDPWRQGLEPGVRARFFQRLADHDVVDEFEVRWKGNGEPLWAVLSARRLRFQGRDAMLTAFTPINVLKVMEQRLELWAKVFEASSEGIIIMGPDLHILSVNKAFCRSTHYDFYELLGEGLGLLLDEDGGDAPLCQRILDTMRERESWQGEVRFRRRSGETYPAWLMVSAVREGGKGGAVANHIGIAIDITDRKLNEERIRFLAHHDVLTELPNRSLCEQRLQAALAQARAVNAQVAVLFIDLDRFKSINDTLGHHIGDGLLRSVAARLTQSVRGQDTVSRLGGDEFVVVMQGVAGRADVQQLVEQRLIPLIRQAHVVEGHELHVSCSVGMALYPEDGQDLEGLMRRADAAMYEAKATGRDMACFYSVQTDKRALARQSLEQHLRRALERNELSLHYQPRVRAQNGQLVGVEALLRWTHPTLGLVPPSEFIHIAEEAGLIRTIGAWVLQEACAQWMRWRRATGPGAQALGRTVMSVNLSAAQLADPQLVPDVQAVLARLGMPASALELEITESQLMDNAHAAQQQLAALKALGVHLSIDDFGTGYSSLAYLKRFDIDKLKIDRSFVRELLTNPADMAITRAIIALGGSLGLKLVAEGVEDMATGRVLTALGCDELQGFHFSRPLPVPALECWAAGGASADLRAPVEPVVPVAPAS</sequence>
<dbReference type="SMART" id="SM00304">
    <property type="entry name" value="HAMP"/>
    <property type="match status" value="1"/>
</dbReference>
<evidence type="ECO:0000259" key="4">
    <source>
        <dbReference type="PROSITE" id="PS50883"/>
    </source>
</evidence>
<keyword evidence="8" id="KW-1185">Reference proteome</keyword>
<dbReference type="SUPFAM" id="SSF141868">
    <property type="entry name" value="EAL domain-like"/>
    <property type="match status" value="1"/>
</dbReference>
<dbReference type="SMART" id="SM00091">
    <property type="entry name" value="PAS"/>
    <property type="match status" value="2"/>
</dbReference>
<dbReference type="SUPFAM" id="SSF55785">
    <property type="entry name" value="PYP-like sensor domain (PAS domain)"/>
    <property type="match status" value="1"/>
</dbReference>
<evidence type="ECO:0000313" key="8">
    <source>
        <dbReference type="Proteomes" id="UP000183656"/>
    </source>
</evidence>
<dbReference type="GO" id="GO:0007165">
    <property type="term" value="P:signal transduction"/>
    <property type="evidence" value="ECO:0007669"/>
    <property type="project" value="InterPro"/>
</dbReference>
<dbReference type="PROSITE" id="PS50885">
    <property type="entry name" value="HAMP"/>
    <property type="match status" value="1"/>
</dbReference>
<dbReference type="NCBIfam" id="TIGR00254">
    <property type="entry name" value="GGDEF"/>
    <property type="match status" value="1"/>
</dbReference>
<protein>
    <submittedName>
        <fullName evidence="7">PAS domain S-box-containing protein/diguanylate cyclase (GGDEF) domain-containing protein</fullName>
    </submittedName>
</protein>
<dbReference type="Gene3D" id="3.30.450.20">
    <property type="entry name" value="PAS domain"/>
    <property type="match status" value="1"/>
</dbReference>
<dbReference type="Pfam" id="PF13426">
    <property type="entry name" value="PAS_9"/>
    <property type="match status" value="1"/>
</dbReference>
<dbReference type="CDD" id="cd01949">
    <property type="entry name" value="GGDEF"/>
    <property type="match status" value="1"/>
</dbReference>
<dbReference type="PANTHER" id="PTHR44757">
    <property type="entry name" value="DIGUANYLATE CYCLASE DGCP"/>
    <property type="match status" value="1"/>
</dbReference>
<feature type="domain" description="GGDEF" evidence="6">
    <location>
        <begin position="654"/>
        <end position="788"/>
    </location>
</feature>
<dbReference type="CDD" id="cd06225">
    <property type="entry name" value="HAMP"/>
    <property type="match status" value="1"/>
</dbReference>
<feature type="transmembrane region" description="Helical" evidence="2">
    <location>
        <begin position="295"/>
        <end position="316"/>
    </location>
</feature>
<keyword evidence="2" id="KW-1133">Transmembrane helix</keyword>
<dbReference type="InterPro" id="IPR003660">
    <property type="entry name" value="HAMP_dom"/>
</dbReference>
<dbReference type="SMART" id="SM00052">
    <property type="entry name" value="EAL"/>
    <property type="match status" value="1"/>
</dbReference>
<gene>
    <name evidence="7" type="ORF">SAMN04489707_101651</name>
</gene>
<dbReference type="SUPFAM" id="SSF55073">
    <property type="entry name" value="Nucleotide cyclase"/>
    <property type="match status" value="1"/>
</dbReference>
<keyword evidence="2" id="KW-0812">Transmembrane</keyword>
<dbReference type="GO" id="GO:0016020">
    <property type="term" value="C:membrane"/>
    <property type="evidence" value="ECO:0007669"/>
    <property type="project" value="InterPro"/>
</dbReference>
<dbReference type="PANTHER" id="PTHR44757:SF2">
    <property type="entry name" value="BIOFILM ARCHITECTURE MAINTENANCE PROTEIN MBAA"/>
    <property type="match status" value="1"/>
</dbReference>
<dbReference type="InterPro" id="IPR035965">
    <property type="entry name" value="PAS-like_dom_sf"/>
</dbReference>
<dbReference type="OrthoDB" id="9813903at2"/>
<dbReference type="PROSITE" id="PS50883">
    <property type="entry name" value="EAL"/>
    <property type="match status" value="1"/>
</dbReference>
<name>A0A1I7IG22_9BURK</name>
<dbReference type="SUPFAM" id="SSF158472">
    <property type="entry name" value="HAMP domain-like"/>
    <property type="match status" value="1"/>
</dbReference>
<evidence type="ECO:0000313" key="7">
    <source>
        <dbReference type="EMBL" id="SFU71881.1"/>
    </source>
</evidence>
<dbReference type="InterPro" id="IPR043128">
    <property type="entry name" value="Rev_trsase/Diguanyl_cyclase"/>
</dbReference>
<dbReference type="AlphaFoldDB" id="A0A1I7IG22"/>
<evidence type="ECO:0000256" key="2">
    <source>
        <dbReference type="SAM" id="Phobius"/>
    </source>
</evidence>
<dbReference type="EMBL" id="FPBX01000016">
    <property type="protein sequence ID" value="SFU71881.1"/>
    <property type="molecule type" value="Genomic_DNA"/>
</dbReference>
<evidence type="ECO:0000259" key="5">
    <source>
        <dbReference type="PROSITE" id="PS50885"/>
    </source>
</evidence>
<dbReference type="Gene3D" id="3.20.20.450">
    <property type="entry name" value="EAL domain"/>
    <property type="match status" value="1"/>
</dbReference>
<dbReference type="InterPro" id="IPR000700">
    <property type="entry name" value="PAS-assoc_C"/>
</dbReference>
<dbReference type="FunFam" id="3.20.20.450:FF:000001">
    <property type="entry name" value="Cyclic di-GMP phosphodiesterase yahA"/>
    <property type="match status" value="1"/>
</dbReference>
<dbReference type="InterPro" id="IPR052155">
    <property type="entry name" value="Biofilm_reg_signaling"/>
</dbReference>
<feature type="domain" description="HAMP" evidence="5">
    <location>
        <begin position="317"/>
        <end position="370"/>
    </location>
</feature>
<feature type="transmembrane region" description="Helical" evidence="2">
    <location>
        <begin position="20"/>
        <end position="40"/>
    </location>
</feature>
<reference evidence="7 8" key="1">
    <citation type="submission" date="2016-10" db="EMBL/GenBank/DDBJ databases">
        <authorList>
            <person name="de Groot N.N."/>
        </authorList>
    </citation>
    <scope>NUCLEOTIDE SEQUENCE [LARGE SCALE GENOMIC DNA]</scope>
    <source>
        <strain evidence="7 8">R-24608</strain>
    </source>
</reference>
<evidence type="ECO:0000259" key="3">
    <source>
        <dbReference type="PROSITE" id="PS50113"/>
    </source>
</evidence>
<dbReference type="InterPro" id="IPR000160">
    <property type="entry name" value="GGDEF_dom"/>
</dbReference>
<dbReference type="Gene3D" id="3.30.70.270">
    <property type="match status" value="1"/>
</dbReference>
<dbReference type="RefSeq" id="WP_054257112.1">
    <property type="nucleotide sequence ID" value="NZ_CYIG01000031.1"/>
</dbReference>
<dbReference type="PROSITE" id="PS50887">
    <property type="entry name" value="GGDEF"/>
    <property type="match status" value="1"/>
</dbReference>
<accession>A0A1I7IG22</accession>
<comment type="catalytic activity">
    <reaction evidence="1">
        <text>3',3'-c-di-GMP + H2O = 5'-phosphoguanylyl(3'-&gt;5')guanosine + H(+)</text>
        <dbReference type="Rhea" id="RHEA:24902"/>
        <dbReference type="ChEBI" id="CHEBI:15377"/>
        <dbReference type="ChEBI" id="CHEBI:15378"/>
        <dbReference type="ChEBI" id="CHEBI:58754"/>
        <dbReference type="ChEBI" id="CHEBI:58805"/>
        <dbReference type="EC" id="3.1.4.52"/>
    </reaction>
    <physiologicalReaction direction="left-to-right" evidence="1">
        <dbReference type="Rhea" id="RHEA:24903"/>
    </physiologicalReaction>
</comment>
<organism evidence="7 8">
    <name type="scientific">Paenacidovorax caeni</name>
    <dbReference type="NCBI Taxonomy" id="343013"/>
    <lineage>
        <taxon>Bacteria</taxon>
        <taxon>Pseudomonadati</taxon>
        <taxon>Pseudomonadota</taxon>
        <taxon>Betaproteobacteria</taxon>
        <taxon>Burkholderiales</taxon>
        <taxon>Comamonadaceae</taxon>
        <taxon>Paenacidovorax</taxon>
    </lineage>
</organism>
<dbReference type="Pfam" id="PF00672">
    <property type="entry name" value="HAMP"/>
    <property type="match status" value="1"/>
</dbReference>
<dbReference type="STRING" id="343013.SAMN04489707_101651"/>
<dbReference type="InterPro" id="IPR001633">
    <property type="entry name" value="EAL_dom"/>
</dbReference>
<dbReference type="FunFam" id="3.30.70.270:FF:000001">
    <property type="entry name" value="Diguanylate cyclase domain protein"/>
    <property type="match status" value="1"/>
</dbReference>
<dbReference type="SMART" id="SM00267">
    <property type="entry name" value="GGDEF"/>
    <property type="match status" value="1"/>
</dbReference>
<dbReference type="Pfam" id="PF00990">
    <property type="entry name" value="GGDEF"/>
    <property type="match status" value="1"/>
</dbReference>
<dbReference type="InterPro" id="IPR001610">
    <property type="entry name" value="PAC"/>
</dbReference>
<proteinExistence type="predicted"/>
<feature type="domain" description="EAL" evidence="4">
    <location>
        <begin position="797"/>
        <end position="1057"/>
    </location>
</feature>
<dbReference type="SMART" id="SM00086">
    <property type="entry name" value="PAC"/>
    <property type="match status" value="1"/>
</dbReference>
<dbReference type="InterPro" id="IPR035919">
    <property type="entry name" value="EAL_sf"/>
</dbReference>
<evidence type="ECO:0000256" key="1">
    <source>
        <dbReference type="ARBA" id="ARBA00051114"/>
    </source>
</evidence>
<dbReference type="Gene3D" id="6.10.340.10">
    <property type="match status" value="1"/>
</dbReference>
<dbReference type="NCBIfam" id="TIGR00229">
    <property type="entry name" value="sensory_box"/>
    <property type="match status" value="1"/>
</dbReference>
<dbReference type="InterPro" id="IPR029787">
    <property type="entry name" value="Nucleotide_cyclase"/>
</dbReference>
<evidence type="ECO:0000259" key="6">
    <source>
        <dbReference type="PROSITE" id="PS50887"/>
    </source>
</evidence>
<feature type="domain" description="PAC" evidence="3">
    <location>
        <begin position="568"/>
        <end position="622"/>
    </location>
</feature>